<evidence type="ECO:0000256" key="4">
    <source>
        <dbReference type="ARBA" id="ARBA00022729"/>
    </source>
</evidence>
<keyword evidence="3" id="KW-0479">Metal-binding</keyword>
<dbReference type="InterPro" id="IPR050738">
    <property type="entry name" value="Sulfatase"/>
</dbReference>
<feature type="domain" description="Sulfatase N-terminal" evidence="7">
    <location>
        <begin position="45"/>
        <end position="349"/>
    </location>
</feature>
<protein>
    <submittedName>
        <fullName evidence="8">Arylsulfatase</fullName>
        <ecNumber evidence="8">3.1.6.1</ecNumber>
    </submittedName>
</protein>
<proteinExistence type="inferred from homology"/>
<dbReference type="EC" id="3.1.6.1" evidence="8"/>
<dbReference type="GO" id="GO:0004065">
    <property type="term" value="F:arylsulfatase activity"/>
    <property type="evidence" value="ECO:0007669"/>
    <property type="project" value="UniProtKB-EC"/>
</dbReference>
<dbReference type="CDD" id="cd16027">
    <property type="entry name" value="SGSH"/>
    <property type="match status" value="1"/>
</dbReference>
<evidence type="ECO:0000259" key="7">
    <source>
        <dbReference type="Pfam" id="PF00884"/>
    </source>
</evidence>
<dbReference type="PANTHER" id="PTHR42693:SF42">
    <property type="entry name" value="ARYLSULFATASE G"/>
    <property type="match status" value="1"/>
</dbReference>
<keyword evidence="9" id="KW-1185">Reference proteome</keyword>
<dbReference type="EMBL" id="CP042913">
    <property type="protein sequence ID" value="QEG37362.1"/>
    <property type="molecule type" value="Genomic_DNA"/>
</dbReference>
<keyword evidence="5 8" id="KW-0378">Hydrolase</keyword>
<evidence type="ECO:0000313" key="9">
    <source>
        <dbReference type="Proteomes" id="UP000323917"/>
    </source>
</evidence>
<dbReference type="AlphaFoldDB" id="A0A5B9QI57"/>
<keyword evidence="6" id="KW-0106">Calcium</keyword>
<evidence type="ECO:0000256" key="1">
    <source>
        <dbReference type="ARBA" id="ARBA00001913"/>
    </source>
</evidence>
<sequence>MRPSRSEGISSAFQFQLFERMKPTLSFILPVGLCLPLIASEPSRPNIVLIISDDQAWTDYGFMGHPSVQTPHLDELASRSLLFDRGYVAAPLCRPSLATMLTGLYPFQHGITGNDVDGHNNRAVLDKSLRESFYKQPNFIQMLSLNGYLTHQSGKWWEGSYQDGGFTHGMTHGDPARNGRHGDMGLKIGREGMQPVTDFIDLALDQQKPFFLWYAPLLPHEPHNPPQRLLEKYNKPDLAADVAKYYATCEWFDETCGELLGYLKKKGVADNTVVLYICDNGWAAPSTNADDPNQKLWKAYAQRSKSSPYEKGIRTPIMISWPGHLEAGRMVDFAHAIDLFPTIAAVAGIEIPANLPGINLLDAEARKDRKQVFGVCYSTHNVTIGSPDDTLQYLWCVEDQWKLIVRYNGKDTTQYRNLHEWDSAPFHLYHLRDDPHEEKDLAGEHPDIVDRLTQAIEDWRNRTLPLAETKRDLTPRK</sequence>
<name>A0A5B9QI57_9BACT</name>
<evidence type="ECO:0000256" key="6">
    <source>
        <dbReference type="ARBA" id="ARBA00022837"/>
    </source>
</evidence>
<dbReference type="InterPro" id="IPR000917">
    <property type="entry name" value="Sulfatase_N"/>
</dbReference>
<evidence type="ECO:0000256" key="2">
    <source>
        <dbReference type="ARBA" id="ARBA00008779"/>
    </source>
</evidence>
<dbReference type="InterPro" id="IPR017850">
    <property type="entry name" value="Alkaline_phosphatase_core_sf"/>
</dbReference>
<reference evidence="8 9" key="1">
    <citation type="submission" date="2019-08" db="EMBL/GenBank/DDBJ databases">
        <title>Deep-cultivation of Planctomycetes and their phenomic and genomic characterization uncovers novel biology.</title>
        <authorList>
            <person name="Wiegand S."/>
            <person name="Jogler M."/>
            <person name="Boedeker C."/>
            <person name="Pinto D."/>
            <person name="Vollmers J."/>
            <person name="Rivas-Marin E."/>
            <person name="Kohn T."/>
            <person name="Peeters S.H."/>
            <person name="Heuer A."/>
            <person name="Rast P."/>
            <person name="Oberbeckmann S."/>
            <person name="Bunk B."/>
            <person name="Jeske O."/>
            <person name="Meyerdierks A."/>
            <person name="Storesund J.E."/>
            <person name="Kallscheuer N."/>
            <person name="Luecker S."/>
            <person name="Lage O.M."/>
            <person name="Pohl T."/>
            <person name="Merkel B.J."/>
            <person name="Hornburger P."/>
            <person name="Mueller R.-W."/>
            <person name="Bruemmer F."/>
            <person name="Labrenz M."/>
            <person name="Spormann A.M."/>
            <person name="Op den Camp H."/>
            <person name="Overmann J."/>
            <person name="Amann R."/>
            <person name="Jetten M.S.M."/>
            <person name="Mascher T."/>
            <person name="Medema M.H."/>
            <person name="Devos D.P."/>
            <person name="Kaster A.-K."/>
            <person name="Ovreas L."/>
            <person name="Rohde M."/>
            <person name="Galperin M.Y."/>
            <person name="Jogler C."/>
        </authorList>
    </citation>
    <scope>NUCLEOTIDE SEQUENCE [LARGE SCALE GENOMIC DNA]</scope>
    <source>
        <strain evidence="8 9">Pr1d</strain>
    </source>
</reference>
<gene>
    <name evidence="8" type="primary">atsA_19</name>
    <name evidence="8" type="ORF">Pr1d_47040</name>
</gene>
<dbReference type="SUPFAM" id="SSF53649">
    <property type="entry name" value="Alkaline phosphatase-like"/>
    <property type="match status" value="1"/>
</dbReference>
<dbReference type="Proteomes" id="UP000323917">
    <property type="component" value="Chromosome"/>
</dbReference>
<accession>A0A5B9QI57</accession>
<evidence type="ECO:0000256" key="3">
    <source>
        <dbReference type="ARBA" id="ARBA00022723"/>
    </source>
</evidence>
<dbReference type="Gene3D" id="3.40.720.10">
    <property type="entry name" value="Alkaline Phosphatase, subunit A"/>
    <property type="match status" value="1"/>
</dbReference>
<dbReference type="PANTHER" id="PTHR42693">
    <property type="entry name" value="ARYLSULFATASE FAMILY MEMBER"/>
    <property type="match status" value="1"/>
</dbReference>
<comment type="cofactor">
    <cofactor evidence="1">
        <name>Ca(2+)</name>
        <dbReference type="ChEBI" id="CHEBI:29108"/>
    </cofactor>
</comment>
<comment type="similarity">
    <text evidence="2">Belongs to the sulfatase family.</text>
</comment>
<dbReference type="Pfam" id="PF00884">
    <property type="entry name" value="Sulfatase"/>
    <property type="match status" value="1"/>
</dbReference>
<organism evidence="8 9">
    <name type="scientific">Bythopirellula goksoeyrii</name>
    <dbReference type="NCBI Taxonomy" id="1400387"/>
    <lineage>
        <taxon>Bacteria</taxon>
        <taxon>Pseudomonadati</taxon>
        <taxon>Planctomycetota</taxon>
        <taxon>Planctomycetia</taxon>
        <taxon>Pirellulales</taxon>
        <taxon>Lacipirellulaceae</taxon>
        <taxon>Bythopirellula</taxon>
    </lineage>
</organism>
<dbReference type="Gene3D" id="3.30.1120.10">
    <property type="match status" value="1"/>
</dbReference>
<dbReference type="KEGG" id="bgok:Pr1d_47040"/>
<evidence type="ECO:0000313" key="8">
    <source>
        <dbReference type="EMBL" id="QEG37362.1"/>
    </source>
</evidence>
<evidence type="ECO:0000256" key="5">
    <source>
        <dbReference type="ARBA" id="ARBA00022801"/>
    </source>
</evidence>
<dbReference type="GO" id="GO:0046872">
    <property type="term" value="F:metal ion binding"/>
    <property type="evidence" value="ECO:0007669"/>
    <property type="project" value="UniProtKB-KW"/>
</dbReference>
<keyword evidence="4" id="KW-0732">Signal</keyword>